<evidence type="ECO:0000313" key="1">
    <source>
        <dbReference type="EMBL" id="KAI5669607.1"/>
    </source>
</evidence>
<proteinExistence type="predicted"/>
<name>A0ACC0BAH6_CATRO</name>
<reference evidence="2" key="1">
    <citation type="journal article" date="2023" name="Nat. Plants">
        <title>Single-cell RNA sequencing provides a high-resolution roadmap for understanding the multicellular compartmentation of specialized metabolism.</title>
        <authorList>
            <person name="Sun S."/>
            <person name="Shen X."/>
            <person name="Li Y."/>
            <person name="Li Y."/>
            <person name="Wang S."/>
            <person name="Li R."/>
            <person name="Zhang H."/>
            <person name="Shen G."/>
            <person name="Guo B."/>
            <person name="Wei J."/>
            <person name="Xu J."/>
            <person name="St-Pierre B."/>
            <person name="Chen S."/>
            <person name="Sun C."/>
        </authorList>
    </citation>
    <scope>NUCLEOTIDE SEQUENCE [LARGE SCALE GENOMIC DNA]</scope>
</reference>
<dbReference type="Proteomes" id="UP001060085">
    <property type="component" value="Linkage Group LG04"/>
</dbReference>
<protein>
    <submittedName>
        <fullName evidence="1">Uncharacterized protein</fullName>
    </submittedName>
</protein>
<organism evidence="1 2">
    <name type="scientific">Catharanthus roseus</name>
    <name type="common">Madagascar periwinkle</name>
    <name type="synonym">Vinca rosea</name>
    <dbReference type="NCBI Taxonomy" id="4058"/>
    <lineage>
        <taxon>Eukaryota</taxon>
        <taxon>Viridiplantae</taxon>
        <taxon>Streptophyta</taxon>
        <taxon>Embryophyta</taxon>
        <taxon>Tracheophyta</taxon>
        <taxon>Spermatophyta</taxon>
        <taxon>Magnoliopsida</taxon>
        <taxon>eudicotyledons</taxon>
        <taxon>Gunneridae</taxon>
        <taxon>Pentapetalae</taxon>
        <taxon>asterids</taxon>
        <taxon>lamiids</taxon>
        <taxon>Gentianales</taxon>
        <taxon>Apocynaceae</taxon>
        <taxon>Rauvolfioideae</taxon>
        <taxon>Vinceae</taxon>
        <taxon>Catharanthinae</taxon>
        <taxon>Catharanthus</taxon>
    </lineage>
</organism>
<sequence>MITSTAHLLRFSPSLSPNLHHRSLSPPLHKRSRSYGHSYKLLPGRRSFSSTLFAKAIEFKSPSAETSQQQRVRESTVLLDVTGMMCGACVSRVKSILSSDERIDSVVVNMLTETAAIKLKDTVEVDDEEFANRLTECGFPSKKRVSGLGIEEKVKKWKETVEKKEALLLDSRNRVAFAWTLVALCCGGHASHILHSLGIHIAHGKSKF</sequence>
<keyword evidence="2" id="KW-1185">Reference proteome</keyword>
<evidence type="ECO:0000313" key="2">
    <source>
        <dbReference type="Proteomes" id="UP001060085"/>
    </source>
</evidence>
<comment type="caution">
    <text evidence="1">The sequence shown here is derived from an EMBL/GenBank/DDBJ whole genome shotgun (WGS) entry which is preliminary data.</text>
</comment>
<accession>A0ACC0BAH6</accession>
<gene>
    <name evidence="1" type="ORF">M9H77_19460</name>
</gene>
<dbReference type="EMBL" id="CM044704">
    <property type="protein sequence ID" value="KAI5669607.1"/>
    <property type="molecule type" value="Genomic_DNA"/>
</dbReference>